<dbReference type="Gene3D" id="1.20.900.10">
    <property type="entry name" value="Dbl homology (DH) domain"/>
    <property type="match status" value="1"/>
</dbReference>
<feature type="region of interest" description="Disordered" evidence="1">
    <location>
        <begin position="346"/>
        <end position="373"/>
    </location>
</feature>
<evidence type="ECO:0000313" key="3">
    <source>
        <dbReference type="RefSeq" id="XP_018018643.1"/>
    </source>
</evidence>
<feature type="compositionally biased region" description="Low complexity" evidence="1">
    <location>
        <begin position="572"/>
        <end position="586"/>
    </location>
</feature>
<dbReference type="GeneID" id="108675164"/>
<feature type="compositionally biased region" description="Polar residues" evidence="1">
    <location>
        <begin position="619"/>
        <end position="631"/>
    </location>
</feature>
<reference evidence="3" key="1">
    <citation type="submission" date="2025-08" db="UniProtKB">
        <authorList>
            <consortium name="RefSeq"/>
        </authorList>
    </citation>
    <scope>IDENTIFICATION</scope>
    <source>
        <tissue evidence="3">Whole organism</tissue>
    </source>
</reference>
<organism evidence="2 3">
    <name type="scientific">Hyalella azteca</name>
    <name type="common">Amphipod</name>
    <dbReference type="NCBI Taxonomy" id="294128"/>
    <lineage>
        <taxon>Eukaryota</taxon>
        <taxon>Metazoa</taxon>
        <taxon>Ecdysozoa</taxon>
        <taxon>Arthropoda</taxon>
        <taxon>Crustacea</taxon>
        <taxon>Multicrustacea</taxon>
        <taxon>Malacostraca</taxon>
        <taxon>Eumalacostraca</taxon>
        <taxon>Peracarida</taxon>
        <taxon>Amphipoda</taxon>
        <taxon>Senticaudata</taxon>
        <taxon>Talitrida</taxon>
        <taxon>Talitroidea</taxon>
        <taxon>Hyalellidae</taxon>
        <taxon>Hyalella</taxon>
    </lineage>
</organism>
<gene>
    <name evidence="3" type="primary">LOC108675164</name>
</gene>
<protein>
    <submittedName>
        <fullName evidence="3">Uncharacterized protein LOC108675164</fullName>
    </submittedName>
</protein>
<proteinExistence type="predicted"/>
<feature type="region of interest" description="Disordered" evidence="1">
    <location>
        <begin position="295"/>
        <end position="325"/>
    </location>
</feature>
<dbReference type="AlphaFoldDB" id="A0A8B7NXZ2"/>
<keyword evidence="2" id="KW-1185">Reference proteome</keyword>
<dbReference type="Proteomes" id="UP000694843">
    <property type="component" value="Unplaced"/>
</dbReference>
<feature type="compositionally biased region" description="Polar residues" evidence="1">
    <location>
        <begin position="594"/>
        <end position="610"/>
    </location>
</feature>
<evidence type="ECO:0000256" key="1">
    <source>
        <dbReference type="SAM" id="MobiDB-lite"/>
    </source>
</evidence>
<evidence type="ECO:0000313" key="2">
    <source>
        <dbReference type="Proteomes" id="UP000694843"/>
    </source>
</evidence>
<dbReference type="OrthoDB" id="6424969at2759"/>
<dbReference type="RefSeq" id="XP_018018643.1">
    <property type="nucleotide sequence ID" value="XM_018163154.2"/>
</dbReference>
<feature type="region of interest" description="Disordered" evidence="1">
    <location>
        <begin position="547"/>
        <end position="631"/>
    </location>
</feature>
<accession>A0A8B7NXZ2</accession>
<dbReference type="SUPFAM" id="SSF48065">
    <property type="entry name" value="DBL homology domain (DH-domain)"/>
    <property type="match status" value="1"/>
</dbReference>
<dbReference type="KEGG" id="hazt:108675164"/>
<sequence length="789" mass="86615">MESVIHLPTPLYAKKTERTEAVVQVVGTRFNKLNKLSDEKASSDTISNREYFKRGHLNMSVRGRKSSSGGLGNGSVRRSVKNFEKLLNGKSLLEENIGAKVIEDQHLGNIKANVVQDKPLPECHSEEGMEKFSRNGDTFLAKFAKKRKEISGTEKIENCSAISCKNEDLDGMNAEDGYAMVRKRVDAAQNNIAHDDLYDQIPARQNKVSHKKVKESLADISISCAKEDICVVAASPEPKSNMCTQTNPKELKRKTSQVPLPPLPTLDSREAICSSPAGEDVPCVQNPMHVINLNLKSTKKGKNGSNPPRVVKRRMSVSGEEQAEKFSRLTRFGSGLRKKLSASTRDLFGSGSSYSPPTSPKDDSSSFSGSTRGFKRQLSSSMRDLFGGSFNLKGEKEVRDRFGKSEERRKDYGLKQSAFLIGGGITIGRSAGRSRAAFRDSFRDMLPKLRLSRVFEVNVVLPDGTETSVMGSDRDTIDHVLSPLLSALKSSSNEIPQVLAKISSSSIELDKKSPDCPPSLSHVVNGLHVEVSRKKESLHDVNGDLNAAALEDNDPQRVHSKSPLIKEPSDASMSSMDYQSLSSESEMSIAAKSPSESSNERSGTSLSSEFSLRMESRNGSKTPAYSGVASSTPIPFTPDDLSVLLKQNITPSELSERSLELLKAMDSYVKTYTVVMKDTGAEVETSLPGYLLDGDTIVLIENKTDNTSDKEVKDGRECLVRKLVESERLYRGRLKTLEALYGRPLRRLSDSVTPEESSAILGLLEPVIDASQEITDKFDLEVSGFRQEP</sequence>
<name>A0A8B7NXZ2_HYAAZ</name>
<dbReference type="InterPro" id="IPR035899">
    <property type="entry name" value="DBL_dom_sf"/>
</dbReference>